<accession>A0AAN9A7J3</accession>
<protein>
    <submittedName>
        <fullName evidence="2">Uncharacterized protein</fullName>
    </submittedName>
</protein>
<reference evidence="2 3" key="1">
    <citation type="submission" date="2023-11" db="EMBL/GenBank/DDBJ databases">
        <title>Halocaridina rubra genome assembly.</title>
        <authorList>
            <person name="Smith C."/>
        </authorList>
    </citation>
    <scope>NUCLEOTIDE SEQUENCE [LARGE SCALE GENOMIC DNA]</scope>
    <source>
        <strain evidence="2">EP-1</strain>
        <tissue evidence="2">Whole</tissue>
    </source>
</reference>
<organism evidence="2 3">
    <name type="scientific">Halocaridina rubra</name>
    <name type="common">Hawaiian red shrimp</name>
    <dbReference type="NCBI Taxonomy" id="373956"/>
    <lineage>
        <taxon>Eukaryota</taxon>
        <taxon>Metazoa</taxon>
        <taxon>Ecdysozoa</taxon>
        <taxon>Arthropoda</taxon>
        <taxon>Crustacea</taxon>
        <taxon>Multicrustacea</taxon>
        <taxon>Malacostraca</taxon>
        <taxon>Eumalacostraca</taxon>
        <taxon>Eucarida</taxon>
        <taxon>Decapoda</taxon>
        <taxon>Pleocyemata</taxon>
        <taxon>Caridea</taxon>
        <taxon>Atyoidea</taxon>
        <taxon>Atyidae</taxon>
        <taxon>Halocaridina</taxon>
    </lineage>
</organism>
<dbReference type="AlphaFoldDB" id="A0AAN9A7J3"/>
<gene>
    <name evidence="2" type="ORF">SK128_002981</name>
</gene>
<evidence type="ECO:0000313" key="2">
    <source>
        <dbReference type="EMBL" id="KAK7077094.1"/>
    </source>
</evidence>
<comment type="caution">
    <text evidence="2">The sequence shown here is derived from an EMBL/GenBank/DDBJ whole genome shotgun (WGS) entry which is preliminary data.</text>
</comment>
<dbReference type="EMBL" id="JAXCGZ010009472">
    <property type="protein sequence ID" value="KAK7077094.1"/>
    <property type="molecule type" value="Genomic_DNA"/>
</dbReference>
<keyword evidence="3" id="KW-1185">Reference proteome</keyword>
<proteinExistence type="predicted"/>
<sequence>MSGKTSEISKIKLERPASPNDENEEEITSIAVVENEEEIEREEEEGRPRRKRIKREPTGYVHPRRFNPRWLTVPEVKNWVHGLKNDPAYIWCKFCKKKIRAHLTDMRVHNKTKKHQRNLFSARPEIPADFSPEFIPDRKNFLSNEEGNILITFPSQRDTSQEVIG</sequence>
<evidence type="ECO:0000313" key="3">
    <source>
        <dbReference type="Proteomes" id="UP001381693"/>
    </source>
</evidence>
<evidence type="ECO:0000256" key="1">
    <source>
        <dbReference type="SAM" id="MobiDB-lite"/>
    </source>
</evidence>
<feature type="region of interest" description="Disordered" evidence="1">
    <location>
        <begin position="1"/>
        <end position="27"/>
    </location>
</feature>
<name>A0AAN9A7J3_HALRR</name>
<dbReference type="Proteomes" id="UP001381693">
    <property type="component" value="Unassembled WGS sequence"/>
</dbReference>